<evidence type="ECO:0000256" key="9">
    <source>
        <dbReference type="ARBA" id="ARBA00049563"/>
    </source>
</evidence>
<evidence type="ECO:0000256" key="4">
    <source>
        <dbReference type="ARBA" id="ARBA00022679"/>
    </source>
</evidence>
<proteinExistence type="inferred from homology"/>
<dbReference type="AlphaFoldDB" id="A0A5R9FA26"/>
<dbReference type="InterPro" id="IPR018022">
    <property type="entry name" value="IPT"/>
</dbReference>
<gene>
    <name evidence="10 14" type="primary">miaA</name>
    <name evidence="14" type="ORF">FCL54_09695</name>
</gene>
<dbReference type="Proteomes" id="UP000308230">
    <property type="component" value="Unassembled WGS sequence"/>
</dbReference>
<sequence>MGHYKEKLVTILGPTAVGKTKTSIEVAKSVGGEIISGDSMQVYKGMDIGTAKVTNSEMDGIPHHLLDIKEPTEAFSAAEFQELATKLITDINKRGKIPIIAGGTGLYVKAVTHQYHFSEAPSDPRYRRELEEFADKNGPVLLHEKLKKVDEESYSNIHPNNVRRVIRALEVVHATGRPLSENKSNKEERSPYHLVNIGLTMDREKLYKRIDRRVDMMIEDGLIEEAWKLYNEGVRDCQSVQAIGYKEIYYYLENRETKEVAIEELKKNSRRYAKRQLTWFRNQMEINWFDMTEDREQKIKEIVQFVAGKLQ</sequence>
<keyword evidence="5 10" id="KW-0819">tRNA processing</keyword>
<comment type="caution">
    <text evidence="10">Lacks conserved residue(s) required for the propagation of feature annotation.</text>
</comment>
<protein>
    <recommendedName>
        <fullName evidence="10">tRNA dimethylallyltransferase</fullName>
        <ecNumber evidence="10">2.5.1.75</ecNumber>
    </recommendedName>
    <alternativeName>
        <fullName evidence="10">Dimethylallyl diphosphate:tRNA dimethylallyltransferase</fullName>
        <shortName evidence="10">DMAPP:tRNA dimethylallyltransferase</shortName>
        <shortName evidence="10">DMATase</shortName>
    </alternativeName>
    <alternativeName>
        <fullName evidence="10">Isopentenyl-diphosphate:tRNA isopentenyltransferase</fullName>
        <shortName evidence="10">IPP transferase</shortName>
        <shortName evidence="10">IPPT</shortName>
        <shortName evidence="10">IPTase</shortName>
    </alternativeName>
</protein>
<evidence type="ECO:0000256" key="13">
    <source>
        <dbReference type="RuleBase" id="RU003785"/>
    </source>
</evidence>
<dbReference type="InterPro" id="IPR039657">
    <property type="entry name" value="Dimethylallyltransferase"/>
</dbReference>
<feature type="binding site" evidence="10">
    <location>
        <begin position="15"/>
        <end position="20"/>
    </location>
    <ligand>
        <name>substrate</name>
    </ligand>
</feature>
<feature type="site" description="Interaction with substrate tRNA" evidence="10">
    <location>
        <position position="127"/>
    </location>
</feature>
<dbReference type="GO" id="GO:0006400">
    <property type="term" value="P:tRNA modification"/>
    <property type="evidence" value="ECO:0007669"/>
    <property type="project" value="TreeGrafter"/>
</dbReference>
<dbReference type="EMBL" id="SWLG01000006">
    <property type="protein sequence ID" value="TLS37414.1"/>
    <property type="molecule type" value="Genomic_DNA"/>
</dbReference>
<dbReference type="NCBIfam" id="TIGR00174">
    <property type="entry name" value="miaA"/>
    <property type="match status" value="1"/>
</dbReference>
<dbReference type="PANTHER" id="PTHR11088:SF60">
    <property type="entry name" value="TRNA DIMETHYLALLYLTRANSFERASE"/>
    <property type="match status" value="1"/>
</dbReference>
<evidence type="ECO:0000256" key="2">
    <source>
        <dbReference type="ARBA" id="ARBA00003213"/>
    </source>
</evidence>
<dbReference type="OrthoDB" id="9776390at2"/>
<comment type="subunit">
    <text evidence="10">Monomer.</text>
</comment>
<feature type="region of interest" description="Interaction with substrate tRNA" evidence="10">
    <location>
        <begin position="38"/>
        <end position="41"/>
    </location>
</feature>
<dbReference type="RefSeq" id="WP_138125819.1">
    <property type="nucleotide sequence ID" value="NZ_SWLG01000006.1"/>
</dbReference>
<keyword evidence="7 10" id="KW-0067">ATP-binding</keyword>
<feature type="site" description="Interaction with substrate tRNA" evidence="10">
    <location>
        <position position="104"/>
    </location>
</feature>
<evidence type="ECO:0000256" key="3">
    <source>
        <dbReference type="ARBA" id="ARBA00005842"/>
    </source>
</evidence>
<name>A0A5R9FA26_9BACL</name>
<dbReference type="HAMAP" id="MF_00185">
    <property type="entry name" value="IPP_trans"/>
    <property type="match status" value="1"/>
</dbReference>
<evidence type="ECO:0000256" key="6">
    <source>
        <dbReference type="ARBA" id="ARBA00022741"/>
    </source>
</evidence>
<evidence type="ECO:0000256" key="12">
    <source>
        <dbReference type="RuleBase" id="RU003784"/>
    </source>
</evidence>
<evidence type="ECO:0000256" key="7">
    <source>
        <dbReference type="ARBA" id="ARBA00022840"/>
    </source>
</evidence>
<evidence type="ECO:0000256" key="5">
    <source>
        <dbReference type="ARBA" id="ARBA00022694"/>
    </source>
</evidence>
<comment type="cofactor">
    <cofactor evidence="1 10">
        <name>Mg(2+)</name>
        <dbReference type="ChEBI" id="CHEBI:18420"/>
    </cofactor>
</comment>
<dbReference type="GO" id="GO:0052381">
    <property type="term" value="F:tRNA dimethylallyltransferase activity"/>
    <property type="evidence" value="ECO:0007669"/>
    <property type="project" value="UniProtKB-UniRule"/>
</dbReference>
<evidence type="ECO:0000313" key="14">
    <source>
        <dbReference type="EMBL" id="TLS37414.1"/>
    </source>
</evidence>
<dbReference type="Gene3D" id="3.40.50.300">
    <property type="entry name" value="P-loop containing nucleotide triphosphate hydrolases"/>
    <property type="match status" value="1"/>
</dbReference>
<keyword evidence="6 10" id="KW-0547">Nucleotide-binding</keyword>
<dbReference type="EC" id="2.5.1.75" evidence="10"/>
<comment type="caution">
    <text evidence="14">The sequence shown here is derived from an EMBL/GenBank/DDBJ whole genome shotgun (WGS) entry which is preliminary data.</text>
</comment>
<keyword evidence="15" id="KW-1185">Reference proteome</keyword>
<dbReference type="InterPro" id="IPR027417">
    <property type="entry name" value="P-loop_NTPase"/>
</dbReference>
<comment type="function">
    <text evidence="2 10 12">Catalyzes the transfer of a dimethylallyl group onto the adenine at position 37 in tRNAs that read codons beginning with uridine, leading to the formation of N6-(dimethylallyl)adenosine (i(6)A).</text>
</comment>
<dbReference type="Pfam" id="PF01715">
    <property type="entry name" value="IPPT"/>
    <property type="match status" value="1"/>
</dbReference>
<feature type="binding site" evidence="10">
    <location>
        <begin position="13"/>
        <end position="20"/>
    </location>
    <ligand>
        <name>ATP</name>
        <dbReference type="ChEBI" id="CHEBI:30616"/>
    </ligand>
</feature>
<evidence type="ECO:0000256" key="8">
    <source>
        <dbReference type="ARBA" id="ARBA00022842"/>
    </source>
</evidence>
<dbReference type="FunFam" id="1.10.20.140:FF:000001">
    <property type="entry name" value="tRNA dimethylallyltransferase"/>
    <property type="match status" value="1"/>
</dbReference>
<accession>A0A5R9FA26</accession>
<evidence type="ECO:0000256" key="10">
    <source>
        <dbReference type="HAMAP-Rule" id="MF_00185"/>
    </source>
</evidence>
<evidence type="ECO:0000256" key="11">
    <source>
        <dbReference type="RuleBase" id="RU003783"/>
    </source>
</evidence>
<keyword evidence="4 10" id="KW-0808">Transferase</keyword>
<evidence type="ECO:0000256" key="1">
    <source>
        <dbReference type="ARBA" id="ARBA00001946"/>
    </source>
</evidence>
<comment type="catalytic activity">
    <reaction evidence="9 10 11">
        <text>adenosine(37) in tRNA + dimethylallyl diphosphate = N(6)-dimethylallyladenosine(37) in tRNA + diphosphate</text>
        <dbReference type="Rhea" id="RHEA:26482"/>
        <dbReference type="Rhea" id="RHEA-COMP:10162"/>
        <dbReference type="Rhea" id="RHEA-COMP:10375"/>
        <dbReference type="ChEBI" id="CHEBI:33019"/>
        <dbReference type="ChEBI" id="CHEBI:57623"/>
        <dbReference type="ChEBI" id="CHEBI:74411"/>
        <dbReference type="ChEBI" id="CHEBI:74415"/>
        <dbReference type="EC" id="2.5.1.75"/>
    </reaction>
</comment>
<keyword evidence="8 10" id="KW-0460">Magnesium</keyword>
<organism evidence="14 15">
    <name type="scientific">Exobacillus caeni</name>
    <dbReference type="NCBI Taxonomy" id="2574798"/>
    <lineage>
        <taxon>Bacteria</taxon>
        <taxon>Bacillati</taxon>
        <taxon>Bacillota</taxon>
        <taxon>Bacilli</taxon>
        <taxon>Bacillales</taxon>
        <taxon>Guptibacillaceae</taxon>
        <taxon>Exobacillus</taxon>
    </lineage>
</organism>
<dbReference type="GO" id="GO:0005524">
    <property type="term" value="F:ATP binding"/>
    <property type="evidence" value="ECO:0007669"/>
    <property type="project" value="UniProtKB-UniRule"/>
</dbReference>
<dbReference type="SUPFAM" id="SSF52540">
    <property type="entry name" value="P-loop containing nucleoside triphosphate hydrolases"/>
    <property type="match status" value="2"/>
</dbReference>
<comment type="similarity">
    <text evidence="3 10 13">Belongs to the IPP transferase family.</text>
</comment>
<dbReference type="PANTHER" id="PTHR11088">
    <property type="entry name" value="TRNA DIMETHYLALLYLTRANSFERASE"/>
    <property type="match status" value="1"/>
</dbReference>
<dbReference type="Gene3D" id="1.10.20.140">
    <property type="match status" value="1"/>
</dbReference>
<evidence type="ECO:0000313" key="15">
    <source>
        <dbReference type="Proteomes" id="UP000308230"/>
    </source>
</evidence>
<reference evidence="14 15" key="1">
    <citation type="submission" date="2019-04" db="EMBL/GenBank/DDBJ databases">
        <title>Bacillus caeni sp. nov., a bacterium isolated from mangrove sediment.</title>
        <authorList>
            <person name="Huang H."/>
            <person name="Mo K."/>
            <person name="Hu Y."/>
        </authorList>
    </citation>
    <scope>NUCLEOTIDE SEQUENCE [LARGE SCALE GENOMIC DNA]</scope>
    <source>
        <strain evidence="14 15">HB172195</strain>
    </source>
</reference>